<sequence length="606" mass="67049">MDLHPTDLRPAKRRQSAIIKYGGFLGRIIPRISRRPLGAVGIISSRPRHASNQSISSLAAAATLINIGFAQTPGMSFLSETTSFPLKNVLAIQRIKLPVSGTLSNQQRNPLDQPSIPAPSLDEVLNRSMSHHDSSDLAPTMSVSVLPPTSFDAEEQGHTTGSGSHLPASSLLDVKPLSISLGRAFSILPRSESDALVMPFNEANIDIHPTPIPPYIRSMMRASTRTSSIYNSTAHNNYRLLSGSSNQSSSSLLTTATYVTAPTSPPPSVRSLPRCESPTPLSISHRRIRVQSFQTSSLRHSVIPDDYHYEDPWATDRFFNQNPAFEKPRSPTADASSIYDSPSRKILIVGSSYKDHSQVKKMFSIETLDGALEDRNRLKTFFKERSYSVQTLFEEGFNRERALARIAQFLADAESGDVRAVVFTGHGYTDSNGTVSLVPPECSEKSEVITRAEWDQNIRNNSRPGVIVFSIMAHCFSGEVMRQGLDSHIWDAPAQASASKEEPIFLTFAASDETAYESWVTRDSSLQSRSCDHFIHALIGAIQSIDVNTGTWNEFFEAFDWHFQRARSCASWQDKQCTPITPNWRSSNLQTPRFSASGLIRLSVLF</sequence>
<dbReference type="Proteomes" id="UP000027456">
    <property type="component" value="Unassembled WGS sequence"/>
</dbReference>
<keyword evidence="4" id="KW-1185">Reference proteome</keyword>
<evidence type="ECO:0000313" key="4">
    <source>
        <dbReference type="Proteomes" id="UP000027456"/>
    </source>
</evidence>
<gene>
    <name evidence="3" type="ORF">V565_195160</name>
</gene>
<dbReference type="EMBL" id="AZST01001070">
    <property type="protein sequence ID" value="KEP46505.1"/>
    <property type="molecule type" value="Genomic_DNA"/>
</dbReference>
<feature type="domain" description="Peptidase C14 caspase" evidence="2">
    <location>
        <begin position="345"/>
        <end position="511"/>
    </location>
</feature>
<dbReference type="InterPro" id="IPR011600">
    <property type="entry name" value="Pept_C14_caspase"/>
</dbReference>
<comment type="caution">
    <text evidence="3">The sequence shown here is derived from an EMBL/GenBank/DDBJ whole genome shotgun (WGS) entry which is preliminary data.</text>
</comment>
<name>A0A074RMC8_9AGAM</name>
<organism evidence="3 4">
    <name type="scientific">Rhizoctonia solani 123E</name>
    <dbReference type="NCBI Taxonomy" id="1423351"/>
    <lineage>
        <taxon>Eukaryota</taxon>
        <taxon>Fungi</taxon>
        <taxon>Dikarya</taxon>
        <taxon>Basidiomycota</taxon>
        <taxon>Agaricomycotina</taxon>
        <taxon>Agaricomycetes</taxon>
        <taxon>Cantharellales</taxon>
        <taxon>Ceratobasidiaceae</taxon>
        <taxon>Rhizoctonia</taxon>
    </lineage>
</organism>
<reference evidence="3 4" key="1">
    <citation type="submission" date="2013-12" db="EMBL/GenBank/DDBJ databases">
        <authorList>
            <person name="Cubeta M."/>
            <person name="Pakala S."/>
            <person name="Fedorova N."/>
            <person name="Thomas E."/>
            <person name="Dean R."/>
            <person name="Jabaji S."/>
            <person name="Neate S."/>
            <person name="Toda T."/>
            <person name="Tavantzis S."/>
            <person name="Vilgalys R."/>
            <person name="Bharathan N."/>
            <person name="Pakala S."/>
            <person name="Losada L.S."/>
            <person name="Zafar N."/>
            <person name="Nierman W."/>
        </authorList>
    </citation>
    <scope>NUCLEOTIDE SEQUENCE [LARGE SCALE GENOMIC DNA]</scope>
    <source>
        <strain evidence="3 4">123E</strain>
    </source>
</reference>
<evidence type="ECO:0000313" key="3">
    <source>
        <dbReference type="EMBL" id="KEP46505.1"/>
    </source>
</evidence>
<dbReference type="GO" id="GO:0006508">
    <property type="term" value="P:proteolysis"/>
    <property type="evidence" value="ECO:0007669"/>
    <property type="project" value="UniProtKB-KW"/>
</dbReference>
<evidence type="ECO:0000256" key="1">
    <source>
        <dbReference type="SAM" id="MobiDB-lite"/>
    </source>
</evidence>
<proteinExistence type="predicted"/>
<protein>
    <submittedName>
        <fullName evidence="3">ICE-like protease (Caspase) p20 domain protein</fullName>
    </submittedName>
</protein>
<feature type="region of interest" description="Disordered" evidence="1">
    <location>
        <begin position="128"/>
        <end position="167"/>
    </location>
</feature>
<accession>A0A074RMC8</accession>
<dbReference type="GO" id="GO:0004197">
    <property type="term" value="F:cysteine-type endopeptidase activity"/>
    <property type="evidence" value="ECO:0007669"/>
    <property type="project" value="InterPro"/>
</dbReference>
<dbReference type="Pfam" id="PF00656">
    <property type="entry name" value="Peptidase_C14"/>
    <property type="match status" value="1"/>
</dbReference>
<feature type="region of interest" description="Disordered" evidence="1">
    <location>
        <begin position="261"/>
        <end position="280"/>
    </location>
</feature>
<keyword evidence="3" id="KW-0645">Protease</keyword>
<dbReference type="HOGENOM" id="CLU_031488_0_0_1"/>
<dbReference type="OrthoDB" id="3195393at2759"/>
<dbReference type="Gene3D" id="3.40.50.1460">
    <property type="match status" value="1"/>
</dbReference>
<evidence type="ECO:0000259" key="2">
    <source>
        <dbReference type="Pfam" id="PF00656"/>
    </source>
</evidence>
<keyword evidence="3" id="KW-0378">Hydrolase</keyword>
<dbReference type="AlphaFoldDB" id="A0A074RMC8"/>